<protein>
    <submittedName>
        <fullName evidence="2">SusD/RagB family nutrient-binding outer membrane lipoprotein</fullName>
    </submittedName>
</protein>
<dbReference type="InterPro" id="IPR024302">
    <property type="entry name" value="SusD-like"/>
</dbReference>
<feature type="signal peptide" evidence="1">
    <location>
        <begin position="1"/>
        <end position="20"/>
    </location>
</feature>
<dbReference type="EMBL" id="WCUQ01000143">
    <property type="protein sequence ID" value="KAB4116537.1"/>
    <property type="molecule type" value="Genomic_DNA"/>
</dbReference>
<feature type="non-terminal residue" evidence="2">
    <location>
        <position position="294"/>
    </location>
</feature>
<evidence type="ECO:0000313" key="2">
    <source>
        <dbReference type="EMBL" id="KAB4116537.1"/>
    </source>
</evidence>
<accession>A0A6I0JVW8</accession>
<keyword evidence="1" id="KW-0732">Signal</keyword>
<dbReference type="Pfam" id="PF12741">
    <property type="entry name" value="SusD-like"/>
    <property type="match status" value="1"/>
</dbReference>
<dbReference type="SUPFAM" id="SSF48452">
    <property type="entry name" value="TPR-like"/>
    <property type="match status" value="1"/>
</dbReference>
<evidence type="ECO:0000256" key="1">
    <source>
        <dbReference type="SAM" id="SignalP"/>
    </source>
</evidence>
<comment type="caution">
    <text evidence="2">The sequence shown here is derived from an EMBL/GenBank/DDBJ whole genome shotgun (WGS) entry which is preliminary data.</text>
</comment>
<dbReference type="PROSITE" id="PS51257">
    <property type="entry name" value="PROKAR_LIPOPROTEIN"/>
    <property type="match status" value="1"/>
</dbReference>
<evidence type="ECO:0000313" key="3">
    <source>
        <dbReference type="Proteomes" id="UP000438773"/>
    </source>
</evidence>
<feature type="chain" id="PRO_5026351762" evidence="1">
    <location>
        <begin position="21"/>
        <end position="294"/>
    </location>
</feature>
<organism evidence="2 3">
    <name type="scientific">Bacteroides uniformis</name>
    <dbReference type="NCBI Taxonomy" id="820"/>
    <lineage>
        <taxon>Bacteria</taxon>
        <taxon>Pseudomonadati</taxon>
        <taxon>Bacteroidota</taxon>
        <taxon>Bacteroidia</taxon>
        <taxon>Bacteroidales</taxon>
        <taxon>Bacteroidaceae</taxon>
        <taxon>Bacteroides</taxon>
    </lineage>
</organism>
<dbReference type="Gene3D" id="1.25.40.390">
    <property type="match status" value="1"/>
</dbReference>
<name>A0A6I0JVW8_BACUN</name>
<reference evidence="2 3" key="1">
    <citation type="journal article" date="2019" name="Nat. Med.">
        <title>A library of human gut bacterial isolates paired with longitudinal multiomics data enables mechanistic microbiome research.</title>
        <authorList>
            <person name="Poyet M."/>
            <person name="Groussin M."/>
            <person name="Gibbons S.M."/>
            <person name="Avila-Pacheco J."/>
            <person name="Jiang X."/>
            <person name="Kearney S.M."/>
            <person name="Perrotta A.R."/>
            <person name="Berdy B."/>
            <person name="Zhao S."/>
            <person name="Lieberman T.D."/>
            <person name="Swanson P.K."/>
            <person name="Smith M."/>
            <person name="Roesemann S."/>
            <person name="Alexander J.E."/>
            <person name="Rich S.A."/>
            <person name="Livny J."/>
            <person name="Vlamakis H."/>
            <person name="Clish C."/>
            <person name="Bullock K."/>
            <person name="Deik A."/>
            <person name="Scott J."/>
            <person name="Pierce K.A."/>
            <person name="Xavier R.J."/>
            <person name="Alm E.J."/>
        </authorList>
    </citation>
    <scope>NUCLEOTIDE SEQUENCE [LARGE SCALE GENOMIC DNA]</scope>
    <source>
        <strain evidence="2 3">BIOML-A37</strain>
    </source>
</reference>
<proteinExistence type="predicted"/>
<dbReference type="Proteomes" id="UP000438773">
    <property type="component" value="Unassembled WGS sequence"/>
</dbReference>
<dbReference type="InterPro" id="IPR011990">
    <property type="entry name" value="TPR-like_helical_dom_sf"/>
</dbReference>
<dbReference type="AlphaFoldDB" id="A0A6I0JVW8"/>
<gene>
    <name evidence="2" type="ORF">GAQ75_23725</name>
</gene>
<keyword evidence="2" id="KW-0449">Lipoprotein</keyword>
<sequence length="294" mass="33361">MKKYLYMAAVAVVGTGFLMSSCKDEFAGQNTNPSTVSKPNVRYLFTQCAMSFQPADYLQWFAGFDAMSTWVQATASGGGNSSKLNMVTQTGCGYQVNEVLRYTNEIKHQISLMSDDEKAKYEYIAYLCNPMLVYLGLEDSDMYGSRQYSEAEMARYGGTLTPKYDTQEELFELWLKQLDETINYLRENNPQDVLGAQDFIYRGKLDKWAKLANSLKLRIAARLINKDKARAIAIVNEAAQNPAGLILTLDDDFVFNKGKRDNNWNNDISVGAGTKQLIDFMVSNRDPRLFYFFQ</sequence>